<keyword evidence="4" id="KW-1185">Reference proteome</keyword>
<dbReference type="Pfam" id="PF11927">
    <property type="entry name" value="HODM_asu-like"/>
    <property type="match status" value="1"/>
</dbReference>
<sequence>MTPIFILLLLASLIAATITRRRRRPSPPQQPKSALPVDSGDAKSSSPAKDCGGHERKGNDYEPVIEPLKDFKWNTTPPLKLRPIKSTYNITMAIQSSVPSDLIIMDSNYHNRVMGRRNLIEERQSAVMGAIPSGHAAVCELYSYLLGTYLPTRYPTMFCLTSPSPKSSQLLFSNRVTGRFHPLIPAPTEASSMLRALGETVEDDMFLLLRDPDGGEHRAVAFVCCHPSGFDPSEKLGKRLAEIHAPVPAYDKIGASMERYFSRLEVGKSVKRMNWAIQTHPNLYAPSGIHVHDGEKVEETQNIDIEKARFRVELQTLTRLPKTQAILFSFKTYLYTLDEIKADGLGPQLAEAIEGLKAGNAPGMWVYKGGVKWGKAVCAYLKA</sequence>
<reference evidence="3" key="2">
    <citation type="submission" date="2023-05" db="EMBL/GenBank/DDBJ databases">
        <authorList>
            <consortium name="Lawrence Berkeley National Laboratory"/>
            <person name="Steindorff A."/>
            <person name="Hensen N."/>
            <person name="Bonometti L."/>
            <person name="Westerberg I."/>
            <person name="Brannstrom I.O."/>
            <person name="Guillou S."/>
            <person name="Cros-Aarteil S."/>
            <person name="Calhoun S."/>
            <person name="Haridas S."/>
            <person name="Kuo A."/>
            <person name="Mondo S."/>
            <person name="Pangilinan J."/>
            <person name="Riley R."/>
            <person name="Labutti K."/>
            <person name="Andreopoulos B."/>
            <person name="Lipzen A."/>
            <person name="Chen C."/>
            <person name="Yanf M."/>
            <person name="Daum C."/>
            <person name="Ng V."/>
            <person name="Clum A."/>
            <person name="Ohm R."/>
            <person name="Martin F."/>
            <person name="Silar P."/>
            <person name="Natvig D."/>
            <person name="Lalanne C."/>
            <person name="Gautier V."/>
            <person name="Ament-Velasquez S.L."/>
            <person name="Kruys A."/>
            <person name="Hutchinson M.I."/>
            <person name="Powell A.J."/>
            <person name="Barry K."/>
            <person name="Miller A.N."/>
            <person name="Grigoriev I.V."/>
            <person name="Debuchy R."/>
            <person name="Gladieux P."/>
            <person name="Thoren M.H."/>
            <person name="Johannesson H."/>
        </authorList>
    </citation>
    <scope>NUCLEOTIDE SEQUENCE</scope>
    <source>
        <strain evidence="3">CBS 359.72</strain>
    </source>
</reference>
<evidence type="ECO:0000256" key="2">
    <source>
        <dbReference type="SAM" id="SignalP"/>
    </source>
</evidence>
<feature type="signal peptide" evidence="2">
    <location>
        <begin position="1"/>
        <end position="16"/>
    </location>
</feature>
<organism evidence="3 4">
    <name type="scientific">Corynascus novoguineensis</name>
    <dbReference type="NCBI Taxonomy" id="1126955"/>
    <lineage>
        <taxon>Eukaryota</taxon>
        <taxon>Fungi</taxon>
        <taxon>Dikarya</taxon>
        <taxon>Ascomycota</taxon>
        <taxon>Pezizomycotina</taxon>
        <taxon>Sordariomycetes</taxon>
        <taxon>Sordariomycetidae</taxon>
        <taxon>Sordariales</taxon>
        <taxon>Chaetomiaceae</taxon>
        <taxon>Corynascus</taxon>
    </lineage>
</organism>
<dbReference type="InterPro" id="IPR021848">
    <property type="entry name" value="HODM_asu-like"/>
</dbReference>
<evidence type="ECO:0000313" key="4">
    <source>
        <dbReference type="Proteomes" id="UP001303647"/>
    </source>
</evidence>
<feature type="chain" id="PRO_5042861048" evidence="2">
    <location>
        <begin position="17"/>
        <end position="383"/>
    </location>
</feature>
<name>A0AAN7CSL0_9PEZI</name>
<feature type="region of interest" description="Disordered" evidence="1">
    <location>
        <begin position="20"/>
        <end position="61"/>
    </location>
</feature>
<gene>
    <name evidence="3" type="ORF">C7999DRAFT_41104</name>
</gene>
<dbReference type="Proteomes" id="UP001303647">
    <property type="component" value="Unassembled WGS sequence"/>
</dbReference>
<keyword evidence="2" id="KW-0732">Signal</keyword>
<evidence type="ECO:0000313" key="3">
    <source>
        <dbReference type="EMBL" id="KAK4247559.1"/>
    </source>
</evidence>
<evidence type="ECO:0000256" key="1">
    <source>
        <dbReference type="SAM" id="MobiDB-lite"/>
    </source>
</evidence>
<reference evidence="3" key="1">
    <citation type="journal article" date="2023" name="Mol. Phylogenet. Evol.">
        <title>Genome-scale phylogeny and comparative genomics of the fungal order Sordariales.</title>
        <authorList>
            <person name="Hensen N."/>
            <person name="Bonometti L."/>
            <person name="Westerberg I."/>
            <person name="Brannstrom I.O."/>
            <person name="Guillou S."/>
            <person name="Cros-Aarteil S."/>
            <person name="Calhoun S."/>
            <person name="Haridas S."/>
            <person name="Kuo A."/>
            <person name="Mondo S."/>
            <person name="Pangilinan J."/>
            <person name="Riley R."/>
            <person name="LaButti K."/>
            <person name="Andreopoulos B."/>
            <person name="Lipzen A."/>
            <person name="Chen C."/>
            <person name="Yan M."/>
            <person name="Daum C."/>
            <person name="Ng V."/>
            <person name="Clum A."/>
            <person name="Steindorff A."/>
            <person name="Ohm R.A."/>
            <person name="Martin F."/>
            <person name="Silar P."/>
            <person name="Natvig D.O."/>
            <person name="Lalanne C."/>
            <person name="Gautier V."/>
            <person name="Ament-Velasquez S.L."/>
            <person name="Kruys A."/>
            <person name="Hutchinson M.I."/>
            <person name="Powell A.J."/>
            <person name="Barry K."/>
            <person name="Miller A.N."/>
            <person name="Grigoriev I.V."/>
            <person name="Debuchy R."/>
            <person name="Gladieux P."/>
            <person name="Hiltunen Thoren M."/>
            <person name="Johannesson H."/>
        </authorList>
    </citation>
    <scope>NUCLEOTIDE SEQUENCE</scope>
    <source>
        <strain evidence="3">CBS 359.72</strain>
    </source>
</reference>
<accession>A0AAN7CSL0</accession>
<comment type="caution">
    <text evidence="3">The sequence shown here is derived from an EMBL/GenBank/DDBJ whole genome shotgun (WGS) entry which is preliminary data.</text>
</comment>
<proteinExistence type="predicted"/>
<dbReference type="EMBL" id="MU857651">
    <property type="protein sequence ID" value="KAK4247559.1"/>
    <property type="molecule type" value="Genomic_DNA"/>
</dbReference>
<protein>
    <submittedName>
        <fullName evidence="3">Uncharacterized protein</fullName>
    </submittedName>
</protein>
<feature type="compositionally biased region" description="Basic and acidic residues" evidence="1">
    <location>
        <begin position="51"/>
        <end position="60"/>
    </location>
</feature>
<dbReference type="AlphaFoldDB" id="A0AAN7CSL0"/>